<sequence length="430" mass="47190">MGFIGFIAQKHLMKRRHSHFISFNFAISILGVAVGVMALIVVLSVMSGFDKELKEKIIGAQPHIIMEQAGGLENPAQAKDKILSLNLPGIQSITPFVQGQAIIRSNHNARGIILRGNDSKSEDLAFFRERMWTGKFLLNDIEVTNENWFGQEKTKMVGQIVIGEELARVLNVSVGDYVSIISPAMSGKSIMAVLKKPESSLFAVSGIYHVGMSDFDSSLAIVSIRQGQGLYQLGNRVTGLSVRIQDVDHADELKRRLIFQMGPGYIYRSWMDLNRNFFSALKTEKTVMAILLSLIILVAAFNIVSSLTMVVKEKTKDIGILRSVGATAAAISGIFLLEGFLIGVSGVVLGALAGLLLAFRLNAVAQLIEYVTGYAVFPRDIYYFDKIPVQINLHDVTIIIIAALFMALLAGIYPAIQAARLKPVEALRYE</sequence>
<dbReference type="AlphaFoldDB" id="A0A2H0LL47"/>
<organism evidence="11 12">
    <name type="scientific">Candidatus Abzuiibacterium crystallinum</name>
    <dbReference type="NCBI Taxonomy" id="1974748"/>
    <lineage>
        <taxon>Bacteria</taxon>
        <taxon>Pseudomonadati</taxon>
        <taxon>Candidatus Omnitrophota</taxon>
        <taxon>Candidatus Abzuiibacterium</taxon>
    </lineage>
</organism>
<dbReference type="InterPro" id="IPR025857">
    <property type="entry name" value="MacB_PCD"/>
</dbReference>
<accession>A0A2H0LL47</accession>
<feature type="transmembrane region" description="Helical" evidence="8">
    <location>
        <begin position="396"/>
        <end position="416"/>
    </location>
</feature>
<dbReference type="Proteomes" id="UP000230859">
    <property type="component" value="Unassembled WGS sequence"/>
</dbReference>
<evidence type="ECO:0000256" key="6">
    <source>
        <dbReference type="ARBA" id="ARBA00022989"/>
    </source>
</evidence>
<dbReference type="GO" id="GO:0042953">
    <property type="term" value="P:lipoprotein transport"/>
    <property type="evidence" value="ECO:0007669"/>
    <property type="project" value="InterPro"/>
</dbReference>
<comment type="subcellular location">
    <subcellularLocation>
        <location evidence="1">Cell membrane</location>
        <topology evidence="1">Multi-pass membrane protein</topology>
    </subcellularLocation>
</comment>
<dbReference type="GO" id="GO:0044874">
    <property type="term" value="P:lipoprotein localization to outer membrane"/>
    <property type="evidence" value="ECO:0007669"/>
    <property type="project" value="TreeGrafter"/>
</dbReference>
<evidence type="ECO:0000256" key="1">
    <source>
        <dbReference type="ARBA" id="ARBA00004651"/>
    </source>
</evidence>
<dbReference type="GO" id="GO:0098797">
    <property type="term" value="C:plasma membrane protein complex"/>
    <property type="evidence" value="ECO:0007669"/>
    <property type="project" value="TreeGrafter"/>
</dbReference>
<evidence type="ECO:0000256" key="3">
    <source>
        <dbReference type="ARBA" id="ARBA00022448"/>
    </source>
</evidence>
<keyword evidence="7 8" id="KW-0472">Membrane</keyword>
<dbReference type="Pfam" id="PF02687">
    <property type="entry name" value="FtsX"/>
    <property type="match status" value="1"/>
</dbReference>
<dbReference type="PANTHER" id="PTHR30489">
    <property type="entry name" value="LIPOPROTEIN-RELEASING SYSTEM TRANSMEMBRANE PROTEIN LOLE"/>
    <property type="match status" value="1"/>
</dbReference>
<dbReference type="Pfam" id="PF12704">
    <property type="entry name" value="MacB_PCD"/>
    <property type="match status" value="1"/>
</dbReference>
<name>A0A2H0LL47_9BACT</name>
<dbReference type="PANTHER" id="PTHR30489:SF0">
    <property type="entry name" value="LIPOPROTEIN-RELEASING SYSTEM TRANSMEMBRANE PROTEIN LOLE"/>
    <property type="match status" value="1"/>
</dbReference>
<dbReference type="InterPro" id="IPR011925">
    <property type="entry name" value="LolCE_TM"/>
</dbReference>
<evidence type="ECO:0000256" key="8">
    <source>
        <dbReference type="SAM" id="Phobius"/>
    </source>
</evidence>
<feature type="domain" description="ABC3 transporter permease C-terminal" evidence="9">
    <location>
        <begin position="290"/>
        <end position="423"/>
    </location>
</feature>
<keyword evidence="6 8" id="KW-1133">Transmembrane helix</keyword>
<protein>
    <submittedName>
        <fullName evidence="11">Lipoprotein-releasing system transmembrane subunit LolC</fullName>
    </submittedName>
</protein>
<feature type="transmembrane region" description="Helical" evidence="8">
    <location>
        <begin position="318"/>
        <end position="335"/>
    </location>
</feature>
<evidence type="ECO:0000256" key="7">
    <source>
        <dbReference type="ARBA" id="ARBA00023136"/>
    </source>
</evidence>
<dbReference type="InterPro" id="IPR051447">
    <property type="entry name" value="Lipoprotein-release_system"/>
</dbReference>
<evidence type="ECO:0000313" key="11">
    <source>
        <dbReference type="EMBL" id="PIQ85130.1"/>
    </source>
</evidence>
<feature type="transmembrane region" description="Helical" evidence="8">
    <location>
        <begin position="21"/>
        <end position="46"/>
    </location>
</feature>
<keyword evidence="5 8" id="KW-0812">Transmembrane</keyword>
<dbReference type="InterPro" id="IPR003838">
    <property type="entry name" value="ABC3_permease_C"/>
</dbReference>
<evidence type="ECO:0000256" key="4">
    <source>
        <dbReference type="ARBA" id="ARBA00022475"/>
    </source>
</evidence>
<proteinExistence type="inferred from homology"/>
<dbReference type="NCBIfam" id="TIGR02212">
    <property type="entry name" value="lolCE"/>
    <property type="match status" value="1"/>
</dbReference>
<evidence type="ECO:0000259" key="10">
    <source>
        <dbReference type="Pfam" id="PF12704"/>
    </source>
</evidence>
<evidence type="ECO:0000256" key="2">
    <source>
        <dbReference type="ARBA" id="ARBA00005236"/>
    </source>
</evidence>
<gene>
    <name evidence="11" type="ORF">COV74_10080</name>
</gene>
<keyword evidence="11" id="KW-0449">Lipoprotein</keyword>
<feature type="domain" description="MacB-like periplasmic core" evidence="10">
    <location>
        <begin position="26"/>
        <end position="257"/>
    </location>
</feature>
<feature type="transmembrane region" description="Helical" evidence="8">
    <location>
        <begin position="341"/>
        <end position="359"/>
    </location>
</feature>
<keyword evidence="4" id="KW-1003">Cell membrane</keyword>
<keyword evidence="3" id="KW-0813">Transport</keyword>
<evidence type="ECO:0000313" key="12">
    <source>
        <dbReference type="Proteomes" id="UP000230859"/>
    </source>
</evidence>
<comment type="caution">
    <text evidence="11">The sequence shown here is derived from an EMBL/GenBank/DDBJ whole genome shotgun (WGS) entry which is preliminary data.</text>
</comment>
<evidence type="ECO:0000256" key="5">
    <source>
        <dbReference type="ARBA" id="ARBA00022692"/>
    </source>
</evidence>
<dbReference type="EMBL" id="PCVY01000075">
    <property type="protein sequence ID" value="PIQ85130.1"/>
    <property type="molecule type" value="Genomic_DNA"/>
</dbReference>
<reference evidence="11 12" key="1">
    <citation type="submission" date="2017-09" db="EMBL/GenBank/DDBJ databases">
        <title>Depth-based differentiation of microbial function through sediment-hosted aquifers and enrichment of novel symbionts in the deep terrestrial subsurface.</title>
        <authorList>
            <person name="Probst A.J."/>
            <person name="Ladd B."/>
            <person name="Jarett J.K."/>
            <person name="Geller-Mcgrath D.E."/>
            <person name="Sieber C.M."/>
            <person name="Emerson J.B."/>
            <person name="Anantharaman K."/>
            <person name="Thomas B.C."/>
            <person name="Malmstrom R."/>
            <person name="Stieglmeier M."/>
            <person name="Klingl A."/>
            <person name="Woyke T."/>
            <person name="Ryan C.M."/>
            <person name="Banfield J.F."/>
        </authorList>
    </citation>
    <scope>NUCLEOTIDE SEQUENCE [LARGE SCALE GENOMIC DNA]</scope>
    <source>
        <strain evidence="11">CG11_big_fil_rev_8_21_14_0_20_45_26</strain>
    </source>
</reference>
<feature type="transmembrane region" description="Helical" evidence="8">
    <location>
        <begin position="287"/>
        <end position="311"/>
    </location>
</feature>
<comment type="similarity">
    <text evidence="2">Belongs to the ABC-4 integral membrane protein family. LolC/E subfamily.</text>
</comment>
<evidence type="ECO:0000259" key="9">
    <source>
        <dbReference type="Pfam" id="PF02687"/>
    </source>
</evidence>